<evidence type="ECO:0000313" key="6">
    <source>
        <dbReference type="EMBL" id="KAH1901185.1"/>
    </source>
</evidence>
<dbReference type="SUPFAM" id="SSF50475">
    <property type="entry name" value="FMN-binding split barrel"/>
    <property type="match status" value="1"/>
</dbReference>
<comment type="similarity">
    <text evidence="3">Belongs to the flavoredoxin family.</text>
</comment>
<evidence type="ECO:0000313" key="7">
    <source>
        <dbReference type="Proteomes" id="UP000813423"/>
    </source>
</evidence>
<feature type="chain" id="PRO_5040424445" description="Flavin reductase like domain-containing protein" evidence="4">
    <location>
        <begin position="21"/>
        <end position="181"/>
    </location>
</feature>
<evidence type="ECO:0000256" key="2">
    <source>
        <dbReference type="ARBA" id="ARBA00022630"/>
    </source>
</evidence>
<comment type="caution">
    <text evidence="6">The sequence shown here is derived from an EMBL/GenBank/DDBJ whole genome shotgun (WGS) entry which is preliminary data.</text>
</comment>
<dbReference type="OMA" id="HYFGLGR"/>
<dbReference type="InterPro" id="IPR002563">
    <property type="entry name" value="Flavin_Rdtase-like_dom"/>
</dbReference>
<feature type="signal peptide" evidence="4">
    <location>
        <begin position="1"/>
        <end position="20"/>
    </location>
</feature>
<evidence type="ECO:0000256" key="4">
    <source>
        <dbReference type="SAM" id="SignalP"/>
    </source>
</evidence>
<dbReference type="InterPro" id="IPR052174">
    <property type="entry name" value="Flavoredoxin"/>
</dbReference>
<keyword evidence="2" id="KW-0285">Flavoprotein</keyword>
<dbReference type="PANTHER" id="PTHR43567:SF1">
    <property type="entry name" value="FLAVOREDOXIN"/>
    <property type="match status" value="1"/>
</dbReference>
<feature type="domain" description="Flavin reductase like" evidence="5">
    <location>
        <begin position="15"/>
        <end position="143"/>
    </location>
</feature>
<dbReference type="AlphaFoldDB" id="A0A9P8NGR9"/>
<dbReference type="GO" id="GO:0010181">
    <property type="term" value="F:FMN binding"/>
    <property type="evidence" value="ECO:0007669"/>
    <property type="project" value="InterPro"/>
</dbReference>
<accession>A0A9P8NGR9</accession>
<proteinExistence type="inferred from homology"/>
<evidence type="ECO:0000256" key="3">
    <source>
        <dbReference type="ARBA" id="ARBA00038054"/>
    </source>
</evidence>
<keyword evidence="4" id="KW-0732">Signal</keyword>
<dbReference type="InterPro" id="IPR012349">
    <property type="entry name" value="Split_barrel_FMN-bd"/>
</dbReference>
<protein>
    <recommendedName>
        <fullName evidence="5">Flavin reductase like domain-containing protein</fullName>
    </recommendedName>
</protein>
<evidence type="ECO:0000259" key="5">
    <source>
        <dbReference type="Pfam" id="PF01613"/>
    </source>
</evidence>
<name>A0A9P8NGR9_ASPFM</name>
<organism evidence="6 7">
    <name type="scientific">Aspergillus fumigatus</name>
    <name type="common">Neosartorya fumigata</name>
    <dbReference type="NCBI Taxonomy" id="746128"/>
    <lineage>
        <taxon>Eukaryota</taxon>
        <taxon>Fungi</taxon>
        <taxon>Dikarya</taxon>
        <taxon>Ascomycota</taxon>
        <taxon>Pezizomycotina</taxon>
        <taxon>Eurotiomycetes</taxon>
        <taxon>Eurotiomycetidae</taxon>
        <taxon>Eurotiales</taxon>
        <taxon>Aspergillaceae</taxon>
        <taxon>Aspergillus</taxon>
        <taxon>Aspergillus subgen. Fumigati</taxon>
    </lineage>
</organism>
<dbReference type="PANTHER" id="PTHR43567">
    <property type="entry name" value="FLAVOREDOXIN-RELATED-RELATED"/>
    <property type="match status" value="1"/>
</dbReference>
<comment type="cofactor">
    <cofactor evidence="1">
        <name>FMN</name>
        <dbReference type="ChEBI" id="CHEBI:58210"/>
    </cofactor>
</comment>
<reference evidence="6" key="1">
    <citation type="submission" date="2021-08" db="EMBL/GenBank/DDBJ databases">
        <title>Global Aspergillus fumigatus from environmental and clinical sources.</title>
        <authorList>
            <person name="Barber A."/>
            <person name="Sae-Ong T."/>
        </authorList>
    </citation>
    <scope>NUCLEOTIDE SEQUENCE</scope>
    <source>
        <strain evidence="6">NRZ-2016-071</strain>
    </source>
</reference>
<sequence length="181" mass="19782">MGHSVISPAIFYWGTPVVLATTVNKDGTPNIAPISSAWWLGNRAVLGLGRSSQTIANIIRTRQCVLNLPGDDMVQCVNALARTTGAKDVPASKTQRGYRDEKDKFGIAGLTPESSHLVQPPRIQECPVQMEAEVAGTHELFKDGPIELQGCVMAIEVKILRTYVREELRLAAYANRIDPDK</sequence>
<dbReference type="Proteomes" id="UP000813423">
    <property type="component" value="Unassembled WGS sequence"/>
</dbReference>
<dbReference type="EMBL" id="JAIBSC010000069">
    <property type="protein sequence ID" value="KAH1901185.1"/>
    <property type="molecule type" value="Genomic_DNA"/>
</dbReference>
<gene>
    <name evidence="6" type="ORF">KXV57_008012</name>
</gene>
<evidence type="ECO:0000256" key="1">
    <source>
        <dbReference type="ARBA" id="ARBA00001917"/>
    </source>
</evidence>
<dbReference type="Pfam" id="PF01613">
    <property type="entry name" value="Flavin_Reduct"/>
    <property type="match status" value="1"/>
</dbReference>
<dbReference type="Gene3D" id="2.30.110.10">
    <property type="entry name" value="Electron Transport, Fmn-binding Protein, Chain A"/>
    <property type="match status" value="1"/>
</dbReference>